<dbReference type="KEGG" id="micc:AUP74_02321"/>
<keyword evidence="2" id="KW-1185">Reference proteome</keyword>
<protein>
    <submittedName>
        <fullName evidence="1">Uncharacterized protein</fullName>
    </submittedName>
</protein>
<gene>
    <name evidence="1" type="ORF">AUP74_02321</name>
</gene>
<dbReference type="AlphaFoldDB" id="A0A1C9W9A3"/>
<organism evidence="1 2">
    <name type="scientific">Microbulbifer aggregans</name>
    <dbReference type="NCBI Taxonomy" id="1769779"/>
    <lineage>
        <taxon>Bacteria</taxon>
        <taxon>Pseudomonadati</taxon>
        <taxon>Pseudomonadota</taxon>
        <taxon>Gammaproteobacteria</taxon>
        <taxon>Cellvibrionales</taxon>
        <taxon>Microbulbiferaceae</taxon>
        <taxon>Microbulbifer</taxon>
    </lineage>
</organism>
<evidence type="ECO:0000313" key="2">
    <source>
        <dbReference type="Proteomes" id="UP000095672"/>
    </source>
</evidence>
<reference evidence="2" key="1">
    <citation type="submission" date="2016-01" db="EMBL/GenBank/DDBJ databases">
        <title>Complete genome sequence of Microbulbifer sp. CCB-MM1, a halophile isolated from Matang Mangrove Forest, Perak.</title>
        <authorList>
            <person name="Moh T.H."/>
            <person name="Dinesh B."/>
            <person name="Lau N.-S."/>
            <person name="Go F."/>
            <person name="Alexander Chong S.-C."/>
        </authorList>
    </citation>
    <scope>NUCLEOTIDE SEQUENCE [LARGE SCALE GENOMIC DNA]</scope>
    <source>
        <strain evidence="2">CCB-MM1</strain>
    </source>
</reference>
<name>A0A1C9W9A3_9GAMM</name>
<accession>A0A1C9W9A3</accession>
<dbReference type="RefSeq" id="WP_069947694.1">
    <property type="nucleotide sequence ID" value="NZ_CP014143.1"/>
</dbReference>
<proteinExistence type="predicted"/>
<dbReference type="Proteomes" id="UP000095672">
    <property type="component" value="Chromosome"/>
</dbReference>
<sequence length="104" mass="11641">MKVGKPTEEELPPLPKIKLGEVLCILDDWLRAEGHNERAQVAMQFEEVVGNYAIQGASLGVEEALLELCHEFSYYSEGSSSPELKSYEEMGERVLGTLKRIQNS</sequence>
<dbReference type="EMBL" id="CP014143">
    <property type="protein sequence ID" value="AOS97729.1"/>
    <property type="molecule type" value="Genomic_DNA"/>
</dbReference>
<evidence type="ECO:0000313" key="1">
    <source>
        <dbReference type="EMBL" id="AOS97729.1"/>
    </source>
</evidence>